<dbReference type="EMBL" id="CYKH01001839">
    <property type="protein sequence ID" value="CUG90519.1"/>
    <property type="molecule type" value="Genomic_DNA"/>
</dbReference>
<keyword evidence="2" id="KW-1185">Reference proteome</keyword>
<sequence length="329" mass="36441">MPKRSRSVSPTELSLQLEDALRRLDDELRRSHCAYEMGKKLHGLCEAAGIDSMSVFVGFVFETIAQRTVYESAFPGCNETRTWLHSAIDVNRGVEVRLRLDNTTTGTLGAVKFVSGAMLASVTTSTGVNETHPLDQWEPVASIPLYLDSMLPSGEVVVPHRSPMSVFQLCLSKLCEADKNKSKSFNAKKRIAWGLSDQASRLAFEARKEFCSKVSQAVARSITVHHQKDEASGEWNALRLRSVMGRCALCSSSLIPQETLECLFANLWRAACTREYLKSFLGLRRNTSTGSSTALERTASSPFLVTRELSFFRTTLPLSSCQLLSTSRS</sequence>
<evidence type="ECO:0000313" key="2">
    <source>
        <dbReference type="Proteomes" id="UP000051952"/>
    </source>
</evidence>
<accession>A0A0S4JKS0</accession>
<evidence type="ECO:0000313" key="1">
    <source>
        <dbReference type="EMBL" id="CUG90519.1"/>
    </source>
</evidence>
<organism evidence="1 2">
    <name type="scientific">Bodo saltans</name>
    <name type="common">Flagellated protozoan</name>
    <dbReference type="NCBI Taxonomy" id="75058"/>
    <lineage>
        <taxon>Eukaryota</taxon>
        <taxon>Discoba</taxon>
        <taxon>Euglenozoa</taxon>
        <taxon>Kinetoplastea</taxon>
        <taxon>Metakinetoplastina</taxon>
        <taxon>Eubodonida</taxon>
        <taxon>Bodonidae</taxon>
        <taxon>Bodo</taxon>
    </lineage>
</organism>
<dbReference type="Proteomes" id="UP000051952">
    <property type="component" value="Unassembled WGS sequence"/>
</dbReference>
<reference evidence="2" key="1">
    <citation type="submission" date="2015-09" db="EMBL/GenBank/DDBJ databases">
        <authorList>
            <consortium name="Pathogen Informatics"/>
        </authorList>
    </citation>
    <scope>NUCLEOTIDE SEQUENCE [LARGE SCALE GENOMIC DNA]</scope>
    <source>
        <strain evidence="2">Lake Konstanz</strain>
    </source>
</reference>
<gene>
    <name evidence="1" type="ORF">BSAL_27175</name>
</gene>
<proteinExistence type="predicted"/>
<dbReference type="VEuPathDB" id="TriTrypDB:BSAL_27175"/>
<name>A0A0S4JKS0_BODSA</name>
<dbReference type="AlphaFoldDB" id="A0A0S4JKS0"/>
<protein>
    <submittedName>
        <fullName evidence="1">Uncharacterized protein</fullName>
    </submittedName>
</protein>